<dbReference type="InterPro" id="IPR006674">
    <property type="entry name" value="HD_domain"/>
</dbReference>
<proteinExistence type="predicted"/>
<dbReference type="AlphaFoldDB" id="A0A6N7WGB6"/>
<evidence type="ECO:0000313" key="2">
    <source>
        <dbReference type="EMBL" id="MSS88470.1"/>
    </source>
</evidence>
<dbReference type="SUPFAM" id="SSF109604">
    <property type="entry name" value="HD-domain/PDEase-like"/>
    <property type="match status" value="1"/>
</dbReference>
<dbReference type="Pfam" id="PF01966">
    <property type="entry name" value="HD"/>
    <property type="match status" value="1"/>
</dbReference>
<accession>A0A6N7WGB6</accession>
<protein>
    <submittedName>
        <fullName evidence="2">HD domain-containing protein</fullName>
    </submittedName>
</protein>
<reference evidence="2 3" key="1">
    <citation type="submission" date="2019-08" db="EMBL/GenBank/DDBJ databases">
        <title>In-depth cultivation of the pig gut microbiome towards novel bacterial diversity and tailored functional studies.</title>
        <authorList>
            <person name="Wylensek D."/>
            <person name="Hitch T.C.A."/>
            <person name="Clavel T."/>
        </authorList>
    </citation>
    <scope>NUCLEOTIDE SEQUENCE [LARGE SCALE GENOMIC DNA]</scope>
    <source>
        <strain evidence="2 3">WCA-389-WT-23B</strain>
    </source>
</reference>
<keyword evidence="3" id="KW-1185">Reference proteome</keyword>
<sequence length="178" mass="20715">MDRVNRILHNPKYRECVEKNRKYEEERIFCRHDMSHFLDVARLSWIENLERGLGIEKELIYAAALLHDCGRFRQYEDGTPHELAGAQLAEEILLDCGFEEPEREEILRAISGHREKKLAQEESLRGVLYRADKKSRPCFACPAEGACSWPPSKKNLLLKWRGEAGCEEGRRADREKMG</sequence>
<dbReference type="RefSeq" id="WP_154464373.1">
    <property type="nucleotide sequence ID" value="NZ_JAXDZL010000157.1"/>
</dbReference>
<dbReference type="Gene3D" id="1.10.3210.10">
    <property type="entry name" value="Hypothetical protein af1432"/>
    <property type="match status" value="1"/>
</dbReference>
<gene>
    <name evidence="2" type="ORF">FYJ45_09235</name>
</gene>
<comment type="caution">
    <text evidence="2">The sequence shown here is derived from an EMBL/GenBank/DDBJ whole genome shotgun (WGS) entry which is preliminary data.</text>
</comment>
<evidence type="ECO:0000313" key="3">
    <source>
        <dbReference type="Proteomes" id="UP000436047"/>
    </source>
</evidence>
<dbReference type="Proteomes" id="UP000436047">
    <property type="component" value="Unassembled WGS sequence"/>
</dbReference>
<name>A0A6N7WGB6_9FIRM</name>
<dbReference type="EMBL" id="VUMI01000012">
    <property type="protein sequence ID" value="MSS88470.1"/>
    <property type="molecule type" value="Genomic_DNA"/>
</dbReference>
<evidence type="ECO:0000259" key="1">
    <source>
        <dbReference type="Pfam" id="PF01966"/>
    </source>
</evidence>
<organism evidence="2 3">
    <name type="scientific">Eisenbergiella porci</name>
    <dbReference type="NCBI Taxonomy" id="2652274"/>
    <lineage>
        <taxon>Bacteria</taxon>
        <taxon>Bacillati</taxon>
        <taxon>Bacillota</taxon>
        <taxon>Clostridia</taxon>
        <taxon>Lachnospirales</taxon>
        <taxon>Lachnospiraceae</taxon>
        <taxon>Eisenbergiella</taxon>
    </lineage>
</organism>
<dbReference type="GeneID" id="86053237"/>
<feature type="domain" description="HD" evidence="1">
    <location>
        <begin position="35"/>
        <end position="133"/>
    </location>
</feature>